<feature type="region of interest" description="Disordered" evidence="1">
    <location>
        <begin position="39"/>
        <end position="58"/>
    </location>
</feature>
<dbReference type="EMBL" id="AMGW01000005">
    <property type="protein sequence ID" value="EXJ56833.1"/>
    <property type="molecule type" value="Genomic_DNA"/>
</dbReference>
<proteinExistence type="predicted"/>
<gene>
    <name evidence="3" type="ORF">A1O7_07177</name>
</gene>
<comment type="caution">
    <text evidence="3">The sequence shown here is derived from an EMBL/GenBank/DDBJ whole genome shotgun (WGS) entry which is preliminary data.</text>
</comment>
<keyword evidence="4" id="KW-1185">Reference proteome</keyword>
<dbReference type="RefSeq" id="XP_007759367.1">
    <property type="nucleotide sequence ID" value="XM_007761177.1"/>
</dbReference>
<dbReference type="GeneID" id="19181752"/>
<evidence type="ECO:0000313" key="3">
    <source>
        <dbReference type="EMBL" id="EXJ56833.1"/>
    </source>
</evidence>
<dbReference type="Proteomes" id="UP000019473">
    <property type="component" value="Unassembled WGS sequence"/>
</dbReference>
<evidence type="ECO:0000256" key="1">
    <source>
        <dbReference type="SAM" id="MobiDB-lite"/>
    </source>
</evidence>
<dbReference type="VEuPathDB" id="FungiDB:A1O7_07177"/>
<dbReference type="AlphaFoldDB" id="W9VMU2"/>
<evidence type="ECO:0000313" key="4">
    <source>
        <dbReference type="Proteomes" id="UP000019473"/>
    </source>
</evidence>
<feature type="transmembrane region" description="Helical" evidence="2">
    <location>
        <begin position="149"/>
        <end position="170"/>
    </location>
</feature>
<accession>W9VMU2</accession>
<name>W9VMU2_9EURO</name>
<dbReference type="HOGENOM" id="CLU_1539868_0_0_1"/>
<keyword evidence="2" id="KW-0472">Membrane</keyword>
<protein>
    <submittedName>
        <fullName evidence="3">Uncharacterized protein</fullName>
    </submittedName>
</protein>
<reference evidence="3 4" key="1">
    <citation type="submission" date="2013-03" db="EMBL/GenBank/DDBJ databases">
        <title>The Genome Sequence of Cladophialophora yegresii CBS 114405.</title>
        <authorList>
            <consortium name="The Broad Institute Genomics Platform"/>
            <person name="Cuomo C."/>
            <person name="de Hoog S."/>
            <person name="Gorbushina A."/>
            <person name="Walker B."/>
            <person name="Young S.K."/>
            <person name="Zeng Q."/>
            <person name="Gargeya S."/>
            <person name="Fitzgerald M."/>
            <person name="Haas B."/>
            <person name="Abouelleil A."/>
            <person name="Allen A.W."/>
            <person name="Alvarado L."/>
            <person name="Arachchi H.M."/>
            <person name="Berlin A.M."/>
            <person name="Chapman S.B."/>
            <person name="Gainer-Dewar J."/>
            <person name="Goldberg J."/>
            <person name="Griggs A."/>
            <person name="Gujja S."/>
            <person name="Hansen M."/>
            <person name="Howarth C."/>
            <person name="Imamovic A."/>
            <person name="Ireland A."/>
            <person name="Larimer J."/>
            <person name="McCowan C."/>
            <person name="Murphy C."/>
            <person name="Pearson M."/>
            <person name="Poon T.W."/>
            <person name="Priest M."/>
            <person name="Roberts A."/>
            <person name="Saif S."/>
            <person name="Shea T."/>
            <person name="Sisk P."/>
            <person name="Sykes S."/>
            <person name="Wortman J."/>
            <person name="Nusbaum C."/>
            <person name="Birren B."/>
        </authorList>
    </citation>
    <scope>NUCLEOTIDE SEQUENCE [LARGE SCALE GENOMIC DNA]</scope>
    <source>
        <strain evidence="3 4">CBS 114405</strain>
    </source>
</reference>
<sequence>MLRQAFGLRKSSILQRVTRSPQNISSLCVSQNRTLQTTTRSLYSGDKDIGSPPQSSRSLDEKLNYFNKELTATKSEVARLVESIQTNESKSDLKFARLESEMMHLNKNLTAQMNSFTETVSAKISVLTANMSASNADMKSRLDRFENRFLFRMLFAIFSVAIVAMGGTVATTLL</sequence>
<keyword evidence="2" id="KW-1133">Transmembrane helix</keyword>
<evidence type="ECO:0000256" key="2">
    <source>
        <dbReference type="SAM" id="Phobius"/>
    </source>
</evidence>
<keyword evidence="2" id="KW-0812">Transmembrane</keyword>
<organism evidence="3 4">
    <name type="scientific">Cladophialophora yegresii CBS 114405</name>
    <dbReference type="NCBI Taxonomy" id="1182544"/>
    <lineage>
        <taxon>Eukaryota</taxon>
        <taxon>Fungi</taxon>
        <taxon>Dikarya</taxon>
        <taxon>Ascomycota</taxon>
        <taxon>Pezizomycotina</taxon>
        <taxon>Eurotiomycetes</taxon>
        <taxon>Chaetothyriomycetidae</taxon>
        <taxon>Chaetothyriales</taxon>
        <taxon>Herpotrichiellaceae</taxon>
        <taxon>Cladophialophora</taxon>
    </lineage>
</organism>
<dbReference type="OrthoDB" id="10263071at2759"/>